<feature type="region of interest" description="Disordered" evidence="1">
    <location>
        <begin position="61"/>
        <end position="85"/>
    </location>
</feature>
<accession>A0A7J6X6T3</accession>
<dbReference type="InterPro" id="IPR036047">
    <property type="entry name" value="F-box-like_dom_sf"/>
</dbReference>
<dbReference type="InterPro" id="IPR001810">
    <property type="entry name" value="F-box_dom"/>
</dbReference>
<feature type="domain" description="F-box" evidence="2">
    <location>
        <begin position="4"/>
        <end position="38"/>
    </location>
</feature>
<dbReference type="SUPFAM" id="SSF81383">
    <property type="entry name" value="F-box domain"/>
    <property type="match status" value="1"/>
</dbReference>
<evidence type="ECO:0000256" key="1">
    <source>
        <dbReference type="SAM" id="MobiDB-lite"/>
    </source>
</evidence>
<feature type="compositionally biased region" description="Pro residues" evidence="1">
    <location>
        <begin position="76"/>
        <end position="85"/>
    </location>
</feature>
<dbReference type="Proteomes" id="UP000554482">
    <property type="component" value="Unassembled WGS sequence"/>
</dbReference>
<sequence>MALWSELPNEICSLIGMKLDVESDRCRFRCVCTSWRHCLPPFPQPPWLMLAETQLDLFQLPENNKSEEEKEKKKVNPPPPLRGFV</sequence>
<feature type="compositionally biased region" description="Basic and acidic residues" evidence="1">
    <location>
        <begin position="64"/>
        <end position="74"/>
    </location>
</feature>
<protein>
    <recommendedName>
        <fullName evidence="2">F-box domain-containing protein</fullName>
    </recommendedName>
</protein>
<evidence type="ECO:0000259" key="2">
    <source>
        <dbReference type="Pfam" id="PF12937"/>
    </source>
</evidence>
<evidence type="ECO:0000313" key="3">
    <source>
        <dbReference type="EMBL" id="KAF5205404.1"/>
    </source>
</evidence>
<comment type="caution">
    <text evidence="3">The sequence shown here is derived from an EMBL/GenBank/DDBJ whole genome shotgun (WGS) entry which is preliminary data.</text>
</comment>
<dbReference type="EMBL" id="JABWDY010004119">
    <property type="protein sequence ID" value="KAF5205404.1"/>
    <property type="molecule type" value="Genomic_DNA"/>
</dbReference>
<evidence type="ECO:0000313" key="4">
    <source>
        <dbReference type="Proteomes" id="UP000554482"/>
    </source>
</evidence>
<dbReference type="OrthoDB" id="638130at2759"/>
<reference evidence="3 4" key="1">
    <citation type="submission" date="2020-06" db="EMBL/GenBank/DDBJ databases">
        <title>Transcriptomic and genomic resources for Thalictrum thalictroides and T. hernandezii: Facilitating candidate gene discovery in an emerging model plant lineage.</title>
        <authorList>
            <person name="Arias T."/>
            <person name="Riano-Pachon D.M."/>
            <person name="Di Stilio V.S."/>
        </authorList>
    </citation>
    <scope>NUCLEOTIDE SEQUENCE [LARGE SCALE GENOMIC DNA]</scope>
    <source>
        <strain evidence="4">cv. WT478/WT964</strain>
        <tissue evidence="3">Leaves</tissue>
    </source>
</reference>
<gene>
    <name evidence="3" type="ORF">FRX31_005009</name>
</gene>
<organism evidence="3 4">
    <name type="scientific">Thalictrum thalictroides</name>
    <name type="common">Rue-anemone</name>
    <name type="synonym">Anemone thalictroides</name>
    <dbReference type="NCBI Taxonomy" id="46969"/>
    <lineage>
        <taxon>Eukaryota</taxon>
        <taxon>Viridiplantae</taxon>
        <taxon>Streptophyta</taxon>
        <taxon>Embryophyta</taxon>
        <taxon>Tracheophyta</taxon>
        <taxon>Spermatophyta</taxon>
        <taxon>Magnoliopsida</taxon>
        <taxon>Ranunculales</taxon>
        <taxon>Ranunculaceae</taxon>
        <taxon>Thalictroideae</taxon>
        <taxon>Thalictrum</taxon>
    </lineage>
</organism>
<dbReference type="CDD" id="cd09917">
    <property type="entry name" value="F-box_SF"/>
    <property type="match status" value="1"/>
</dbReference>
<dbReference type="Gene3D" id="1.20.1280.50">
    <property type="match status" value="1"/>
</dbReference>
<name>A0A7J6X6T3_THATH</name>
<dbReference type="AlphaFoldDB" id="A0A7J6X6T3"/>
<dbReference type="Pfam" id="PF12937">
    <property type="entry name" value="F-box-like"/>
    <property type="match status" value="1"/>
</dbReference>
<feature type="non-terminal residue" evidence="3">
    <location>
        <position position="85"/>
    </location>
</feature>
<dbReference type="PANTHER" id="PTHR33110">
    <property type="entry name" value="F-BOX/KELCH-REPEAT PROTEIN-RELATED"/>
    <property type="match status" value="1"/>
</dbReference>
<proteinExistence type="predicted"/>
<keyword evidence="4" id="KW-1185">Reference proteome</keyword>